<evidence type="ECO:0000256" key="4">
    <source>
        <dbReference type="ARBA" id="ARBA00022723"/>
    </source>
</evidence>
<dbReference type="Gene3D" id="3.40.1050.10">
    <property type="entry name" value="Carbonic anhydrase"/>
    <property type="match status" value="1"/>
</dbReference>
<dbReference type="AlphaFoldDB" id="A0A4Q1K178"/>
<evidence type="ECO:0000256" key="8">
    <source>
        <dbReference type="ARBA" id="ARBA00048348"/>
    </source>
</evidence>
<keyword evidence="12" id="KW-1185">Reference proteome</keyword>
<keyword evidence="5 9" id="KW-0862">Zinc</keyword>
<dbReference type="PROSITE" id="PS00704">
    <property type="entry name" value="PROK_CO2_ANHYDRASE_1"/>
    <property type="match status" value="1"/>
</dbReference>
<protein>
    <recommendedName>
        <fullName evidence="3 10">Carbonic anhydrase</fullName>
        <ecNumber evidence="2 10">4.2.1.1</ecNumber>
    </recommendedName>
    <alternativeName>
        <fullName evidence="7 10">Carbonate dehydratase</fullName>
    </alternativeName>
</protein>
<comment type="catalytic activity">
    <reaction evidence="8 10">
        <text>hydrogencarbonate + H(+) = CO2 + H2O</text>
        <dbReference type="Rhea" id="RHEA:10748"/>
        <dbReference type="ChEBI" id="CHEBI:15377"/>
        <dbReference type="ChEBI" id="CHEBI:15378"/>
        <dbReference type="ChEBI" id="CHEBI:16526"/>
        <dbReference type="ChEBI" id="CHEBI:17544"/>
        <dbReference type="EC" id="4.2.1.1"/>
    </reaction>
</comment>
<organism evidence="11 12">
    <name type="scientific">Pseudoxanthomonas composti</name>
    <dbReference type="NCBI Taxonomy" id="2137479"/>
    <lineage>
        <taxon>Bacteria</taxon>
        <taxon>Pseudomonadati</taxon>
        <taxon>Pseudomonadota</taxon>
        <taxon>Gammaproteobacteria</taxon>
        <taxon>Lysobacterales</taxon>
        <taxon>Lysobacteraceae</taxon>
        <taxon>Pseudoxanthomonas</taxon>
    </lineage>
</organism>
<evidence type="ECO:0000256" key="1">
    <source>
        <dbReference type="ARBA" id="ARBA00006217"/>
    </source>
</evidence>
<dbReference type="InterPro" id="IPR001765">
    <property type="entry name" value="Carbonic_anhydrase"/>
</dbReference>
<dbReference type="InterPro" id="IPR045066">
    <property type="entry name" value="Beta_CA_cladeB"/>
</dbReference>
<dbReference type="PANTHER" id="PTHR11002">
    <property type="entry name" value="CARBONIC ANHYDRASE"/>
    <property type="match status" value="1"/>
</dbReference>
<comment type="similarity">
    <text evidence="1 10">Belongs to the beta-class carbonic anhydrase family.</text>
</comment>
<keyword evidence="4 9" id="KW-0479">Metal-binding</keyword>
<evidence type="ECO:0000256" key="3">
    <source>
        <dbReference type="ARBA" id="ARBA00014628"/>
    </source>
</evidence>
<evidence type="ECO:0000313" key="12">
    <source>
        <dbReference type="Proteomes" id="UP000289784"/>
    </source>
</evidence>
<comment type="function">
    <text evidence="10">Reversible hydration of carbon dioxide.</text>
</comment>
<dbReference type="PANTHER" id="PTHR11002:SF76">
    <property type="entry name" value="CARBONIC ANHYDRASE"/>
    <property type="match status" value="1"/>
</dbReference>
<dbReference type="FunFam" id="3.40.1050.10:FF:000003">
    <property type="entry name" value="Carbonic anhydrase"/>
    <property type="match status" value="1"/>
</dbReference>
<name>A0A4Q1K178_9GAMM</name>
<feature type="binding site" evidence="9">
    <location>
        <position position="39"/>
    </location>
    <ligand>
        <name>Zn(2+)</name>
        <dbReference type="ChEBI" id="CHEBI:29105"/>
    </ligand>
</feature>
<dbReference type="Proteomes" id="UP000289784">
    <property type="component" value="Unassembled WGS sequence"/>
</dbReference>
<dbReference type="EC" id="4.2.1.1" evidence="2 10"/>
<evidence type="ECO:0000256" key="7">
    <source>
        <dbReference type="ARBA" id="ARBA00031969"/>
    </source>
</evidence>
<dbReference type="SMART" id="SM00947">
    <property type="entry name" value="Pro_CA"/>
    <property type="match status" value="1"/>
</dbReference>
<evidence type="ECO:0000256" key="9">
    <source>
        <dbReference type="PIRSR" id="PIRSR601765-1"/>
    </source>
</evidence>
<feature type="binding site" evidence="9">
    <location>
        <position position="100"/>
    </location>
    <ligand>
        <name>Zn(2+)</name>
        <dbReference type="ChEBI" id="CHEBI:29105"/>
    </ligand>
</feature>
<gene>
    <name evidence="11" type="ORF">EPA99_00495</name>
</gene>
<accession>A0A4Q1K178</accession>
<evidence type="ECO:0000313" key="11">
    <source>
        <dbReference type="EMBL" id="RXR08346.1"/>
    </source>
</evidence>
<dbReference type="GO" id="GO:0004089">
    <property type="term" value="F:carbonate dehydratase activity"/>
    <property type="evidence" value="ECO:0007669"/>
    <property type="project" value="UniProtKB-UniRule"/>
</dbReference>
<dbReference type="SUPFAM" id="SSF53056">
    <property type="entry name" value="beta-carbonic anhydrase, cab"/>
    <property type="match status" value="1"/>
</dbReference>
<proteinExistence type="inferred from homology"/>
<feature type="binding site" evidence="9">
    <location>
        <position position="97"/>
    </location>
    <ligand>
        <name>Zn(2+)</name>
        <dbReference type="ChEBI" id="CHEBI:29105"/>
    </ligand>
</feature>
<dbReference type="InterPro" id="IPR015892">
    <property type="entry name" value="Carbonic_anhydrase_CS"/>
</dbReference>
<feature type="binding site" evidence="9">
    <location>
        <position position="41"/>
    </location>
    <ligand>
        <name>Zn(2+)</name>
        <dbReference type="ChEBI" id="CHEBI:29105"/>
    </ligand>
</feature>
<dbReference type="OrthoDB" id="9797527at2"/>
<dbReference type="PROSITE" id="PS00705">
    <property type="entry name" value="PROK_CO2_ANHYDRASE_2"/>
    <property type="match status" value="1"/>
</dbReference>
<reference evidence="11 12" key="1">
    <citation type="submission" date="2019-01" db="EMBL/GenBank/DDBJ databases">
        <title>Pseudoxanthomonas composti sp. nov., isolated from compost.</title>
        <authorList>
            <person name="Yang G."/>
        </authorList>
    </citation>
    <scope>NUCLEOTIDE SEQUENCE [LARGE SCALE GENOMIC DNA]</scope>
    <source>
        <strain evidence="11 12">GSS15</strain>
    </source>
</reference>
<keyword evidence="6 10" id="KW-0456">Lyase</keyword>
<evidence type="ECO:0000256" key="5">
    <source>
        <dbReference type="ARBA" id="ARBA00022833"/>
    </source>
</evidence>
<dbReference type="Pfam" id="PF00484">
    <property type="entry name" value="Pro_CA"/>
    <property type="match status" value="1"/>
</dbReference>
<dbReference type="GO" id="GO:0015976">
    <property type="term" value="P:carbon utilization"/>
    <property type="evidence" value="ECO:0007669"/>
    <property type="project" value="InterPro"/>
</dbReference>
<dbReference type="InterPro" id="IPR036874">
    <property type="entry name" value="Carbonic_anhydrase_sf"/>
</dbReference>
<dbReference type="GO" id="GO:0008270">
    <property type="term" value="F:zinc ion binding"/>
    <property type="evidence" value="ECO:0007669"/>
    <property type="project" value="UniProtKB-UniRule"/>
</dbReference>
<evidence type="ECO:0000256" key="10">
    <source>
        <dbReference type="RuleBase" id="RU003956"/>
    </source>
</evidence>
<dbReference type="CDD" id="cd00884">
    <property type="entry name" value="beta_CA_cladeB"/>
    <property type="match status" value="1"/>
</dbReference>
<comment type="cofactor">
    <cofactor evidence="9">
        <name>Zn(2+)</name>
        <dbReference type="ChEBI" id="CHEBI:29105"/>
    </cofactor>
    <text evidence="9">Binds 1 zinc ion per subunit.</text>
</comment>
<dbReference type="EMBL" id="SAWZ01000001">
    <property type="protein sequence ID" value="RXR08346.1"/>
    <property type="molecule type" value="Genomic_DNA"/>
</dbReference>
<evidence type="ECO:0000256" key="2">
    <source>
        <dbReference type="ARBA" id="ARBA00012925"/>
    </source>
</evidence>
<sequence length="227" mass="24482">MERLVEGYDHFRNNVYPEHEARFQELSSGQSPHTLFITCADSRVMPELIFSAQPGELFVYRNIGNIVPPFSQQGGVVAAIEYAVAVLGVKNIVICGHSDCGAMKAVLNPSSLSAVPTVAKWLGHAETARHVAAEHAHEHPHGELACLTEENVVSQLDHLRTQPVVAARLATGSLRIHGWIYDIGHGEIRAFDAATGKFAPLLSDNGRTPEATPPARLSLVKGEKAAA</sequence>
<evidence type="ECO:0000256" key="6">
    <source>
        <dbReference type="ARBA" id="ARBA00023239"/>
    </source>
</evidence>
<dbReference type="RefSeq" id="WP_129469239.1">
    <property type="nucleotide sequence ID" value="NZ_SAWZ01000001.1"/>
</dbReference>
<comment type="caution">
    <text evidence="11">The sequence shown here is derived from an EMBL/GenBank/DDBJ whole genome shotgun (WGS) entry which is preliminary data.</text>
</comment>